<evidence type="ECO:0000313" key="2">
    <source>
        <dbReference type="EMBL" id="KWZ79419.1"/>
    </source>
</evidence>
<accession>A0A133KII5</accession>
<proteinExistence type="predicted"/>
<protein>
    <submittedName>
        <fullName evidence="2">Uncharacterized protein</fullName>
    </submittedName>
</protein>
<feature type="region of interest" description="Disordered" evidence="1">
    <location>
        <begin position="26"/>
        <end position="45"/>
    </location>
</feature>
<evidence type="ECO:0000313" key="3">
    <source>
        <dbReference type="Proteomes" id="UP000070376"/>
    </source>
</evidence>
<dbReference type="AlphaFoldDB" id="A0A133KII5"/>
<evidence type="ECO:0000256" key="1">
    <source>
        <dbReference type="SAM" id="MobiDB-lite"/>
    </source>
</evidence>
<comment type="caution">
    <text evidence="2">The sequence shown here is derived from an EMBL/GenBank/DDBJ whole genome shotgun (WGS) entry which is preliminary data.</text>
</comment>
<gene>
    <name evidence="2" type="ORF">HMPREF3213_02765</name>
</gene>
<sequence>MSFIHSMKDKSQSSRPQIVLHLAHERQQATGHVSKMSFLRSAGGP</sequence>
<organism evidence="2 3">
    <name type="scientific">Heyndrickxia coagulans</name>
    <name type="common">Weizmannia coagulans</name>
    <dbReference type="NCBI Taxonomy" id="1398"/>
    <lineage>
        <taxon>Bacteria</taxon>
        <taxon>Bacillati</taxon>
        <taxon>Bacillota</taxon>
        <taxon>Bacilli</taxon>
        <taxon>Bacillales</taxon>
        <taxon>Bacillaceae</taxon>
        <taxon>Heyndrickxia</taxon>
    </lineage>
</organism>
<dbReference type="EMBL" id="LRPN01000118">
    <property type="protein sequence ID" value="KWZ79419.1"/>
    <property type="molecule type" value="Genomic_DNA"/>
</dbReference>
<name>A0A133KII5_HEYCO</name>
<dbReference type="Proteomes" id="UP000070376">
    <property type="component" value="Unassembled WGS sequence"/>
</dbReference>
<reference evidence="3" key="1">
    <citation type="submission" date="2016-01" db="EMBL/GenBank/DDBJ databases">
        <authorList>
            <person name="Mitreva M."/>
            <person name="Pepin K.H."/>
            <person name="Mihindukulasuriya K.A."/>
            <person name="Fulton R."/>
            <person name="Fronick C."/>
            <person name="O'Laughlin M."/>
            <person name="Miner T."/>
            <person name="Herter B."/>
            <person name="Rosa B.A."/>
            <person name="Cordes M."/>
            <person name="Tomlinson C."/>
            <person name="Wollam A."/>
            <person name="Palsikar V.B."/>
            <person name="Mardis E.R."/>
            <person name="Wilson R.K."/>
        </authorList>
    </citation>
    <scope>NUCLEOTIDE SEQUENCE [LARGE SCALE GENOMIC DNA]</scope>
    <source>
        <strain evidence="3">GED7749B</strain>
    </source>
</reference>
<dbReference type="PATRIC" id="fig|1398.22.peg.2774"/>